<reference evidence="1" key="1">
    <citation type="submission" date="2023-07" db="EMBL/GenBank/DDBJ databases">
        <authorList>
            <consortium name="CYATHOMIX"/>
        </authorList>
    </citation>
    <scope>NUCLEOTIDE SEQUENCE</scope>
    <source>
        <strain evidence="1">N/A</strain>
    </source>
</reference>
<organism evidence="1 2">
    <name type="scientific">Cylicocyclus nassatus</name>
    <name type="common">Nematode worm</name>
    <dbReference type="NCBI Taxonomy" id="53992"/>
    <lineage>
        <taxon>Eukaryota</taxon>
        <taxon>Metazoa</taxon>
        <taxon>Ecdysozoa</taxon>
        <taxon>Nematoda</taxon>
        <taxon>Chromadorea</taxon>
        <taxon>Rhabditida</taxon>
        <taxon>Rhabditina</taxon>
        <taxon>Rhabditomorpha</taxon>
        <taxon>Strongyloidea</taxon>
        <taxon>Strongylidae</taxon>
        <taxon>Cylicocyclus</taxon>
    </lineage>
</organism>
<accession>A0AA36DM42</accession>
<dbReference type="Proteomes" id="UP001176961">
    <property type="component" value="Unassembled WGS sequence"/>
</dbReference>
<dbReference type="EMBL" id="CATQJL010000001">
    <property type="protein sequence ID" value="CAJ0590187.1"/>
    <property type="molecule type" value="Genomic_DNA"/>
</dbReference>
<proteinExistence type="predicted"/>
<gene>
    <name evidence="1" type="ORF">CYNAS_LOCUS2170</name>
</gene>
<dbReference type="AlphaFoldDB" id="A0AA36DM42"/>
<evidence type="ECO:0000313" key="1">
    <source>
        <dbReference type="EMBL" id="CAJ0590187.1"/>
    </source>
</evidence>
<comment type="caution">
    <text evidence="1">The sequence shown here is derived from an EMBL/GenBank/DDBJ whole genome shotgun (WGS) entry which is preliminary data.</text>
</comment>
<keyword evidence="2" id="KW-1185">Reference proteome</keyword>
<sequence length="172" mass="20133">MREFLVYSRRVKNDIYFTVEVLRAYQLVISCRSYSTLYKVVLSPRTDRNNFDSDPHELKNHASTLLVLKKKVTSFRIVGAFNDTTTLHREEFSVLPRLKKADHTGLYKNSLQDAHYSLRGSSLYVNLDKIFYISAIDMAVSFNHTFCQILQSFMYVDKCSEQDQIVDEKLRL</sequence>
<protein>
    <submittedName>
        <fullName evidence="1">Uncharacterized protein</fullName>
    </submittedName>
</protein>
<evidence type="ECO:0000313" key="2">
    <source>
        <dbReference type="Proteomes" id="UP001176961"/>
    </source>
</evidence>
<name>A0AA36DM42_CYLNA</name>